<evidence type="ECO:0000259" key="3">
    <source>
        <dbReference type="Pfam" id="PF14257"/>
    </source>
</evidence>
<keyword evidence="2" id="KW-0472">Membrane</keyword>
<keyword evidence="1" id="KW-0175">Coiled coil</keyword>
<feature type="coiled-coil region" evidence="1">
    <location>
        <begin position="244"/>
        <end position="281"/>
    </location>
</feature>
<keyword evidence="2" id="KW-1133">Transmembrane helix</keyword>
<dbReference type="EMBL" id="PRKZ01000006">
    <property type="protein sequence ID" value="RAW49115.1"/>
    <property type="molecule type" value="Genomic_DNA"/>
</dbReference>
<sequence>MRWFEYKMEVDDLHASDDLKAKLLAMQGQQAVLAPAAKTVTRKQPEVPAHKKALHFPSSRVWKGLAACAAFCVVAGGAASVLHLGVIGVGGAKSSGPATFSSREDTGFSMENSVSSYAMASAPAVADDAMNESSAAAGGADTGTAVLTSGELESAGESAHAAESSKIIYTANLTLESKDYDAARAALDAALAEAGGYLESSDEYANSGSRRSLSLTLRVPQENYESFLAAVAATGNVTYKSQQAEDVTTQYMDIEARLDSLKEQRARLQELKASADNLSDLLQIESSLSDVQYQLESYQSQLDWYSRQVECCTVYLSLEEVQTYTPVEEGFGSRIQNALREGWSGFVETVQSAAVFLVGHWPFLVVGAVCGVIFYKVRHPKHKKQK</sequence>
<gene>
    <name evidence="4" type="ORF">C4N25_09055</name>
</gene>
<comment type="caution">
    <text evidence="4">The sequence shown here is derived from an EMBL/GenBank/DDBJ whole genome shotgun (WGS) entry which is preliminary data.</text>
</comment>
<evidence type="ECO:0000313" key="4">
    <source>
        <dbReference type="EMBL" id="RAW49115.1"/>
    </source>
</evidence>
<dbReference type="RefSeq" id="WP_112115795.1">
    <property type="nucleotide sequence ID" value="NZ_PRKZ01000006.1"/>
</dbReference>
<proteinExistence type="predicted"/>
<dbReference type="Pfam" id="PF14257">
    <property type="entry name" value="DUF4349"/>
    <property type="match status" value="1"/>
</dbReference>
<name>A0A329TI53_9FIRM</name>
<reference evidence="4 5" key="1">
    <citation type="submission" date="2018-02" db="EMBL/GenBank/DDBJ databases">
        <title>Complete genome sequencing of Faecalibacterium prausnitzii strains isolated from the human gut.</title>
        <authorList>
            <person name="Fitzgerald B.C."/>
            <person name="Shkoporov A.N."/>
            <person name="Ross P.R."/>
            <person name="Hill C."/>
        </authorList>
    </citation>
    <scope>NUCLEOTIDE SEQUENCE [LARGE SCALE GENOMIC DNA]</scope>
    <source>
        <strain evidence="4 5">APC942/8-14-2</strain>
    </source>
</reference>
<dbReference type="Proteomes" id="UP000251634">
    <property type="component" value="Unassembled WGS sequence"/>
</dbReference>
<feature type="domain" description="DUF4349" evidence="3">
    <location>
        <begin position="166"/>
        <end position="374"/>
    </location>
</feature>
<protein>
    <submittedName>
        <fullName evidence="4">DUF4349 domain-containing protein</fullName>
    </submittedName>
</protein>
<evidence type="ECO:0000256" key="1">
    <source>
        <dbReference type="SAM" id="Coils"/>
    </source>
</evidence>
<feature type="transmembrane region" description="Helical" evidence="2">
    <location>
        <begin position="354"/>
        <end position="377"/>
    </location>
</feature>
<accession>A0A329TI53</accession>
<feature type="transmembrane region" description="Helical" evidence="2">
    <location>
        <begin position="61"/>
        <end position="86"/>
    </location>
</feature>
<evidence type="ECO:0000313" key="5">
    <source>
        <dbReference type="Proteomes" id="UP000251634"/>
    </source>
</evidence>
<dbReference type="InterPro" id="IPR025645">
    <property type="entry name" value="DUF4349"/>
</dbReference>
<organism evidence="4 5">
    <name type="scientific">Faecalibacterium prausnitzii</name>
    <dbReference type="NCBI Taxonomy" id="853"/>
    <lineage>
        <taxon>Bacteria</taxon>
        <taxon>Bacillati</taxon>
        <taxon>Bacillota</taxon>
        <taxon>Clostridia</taxon>
        <taxon>Eubacteriales</taxon>
        <taxon>Oscillospiraceae</taxon>
        <taxon>Faecalibacterium</taxon>
    </lineage>
</organism>
<dbReference type="AlphaFoldDB" id="A0A329TI53"/>
<keyword evidence="2" id="KW-0812">Transmembrane</keyword>
<evidence type="ECO:0000256" key="2">
    <source>
        <dbReference type="SAM" id="Phobius"/>
    </source>
</evidence>